<reference evidence="1 2" key="1">
    <citation type="submission" date="2016-10" db="EMBL/GenBank/DDBJ databases">
        <authorList>
            <person name="de Groot N.N."/>
        </authorList>
    </citation>
    <scope>NUCLEOTIDE SEQUENCE [LARGE SCALE GENOMIC DNA]</scope>
    <source>
        <strain evidence="1 2">Nm22</strain>
    </source>
</reference>
<gene>
    <name evidence="1" type="ORF">SAMN05216325_101253</name>
</gene>
<sequence>MIIISSRENFVDPDRISTKGHIIREIDLN</sequence>
<evidence type="ECO:0000313" key="2">
    <source>
        <dbReference type="Proteomes" id="UP000199459"/>
    </source>
</evidence>
<proteinExistence type="predicted"/>
<dbReference type="Proteomes" id="UP000199459">
    <property type="component" value="Unassembled WGS sequence"/>
</dbReference>
<evidence type="ECO:0000313" key="1">
    <source>
        <dbReference type="EMBL" id="SEM72308.1"/>
    </source>
</evidence>
<organism evidence="1 2">
    <name type="scientific">Nitrosomonas marina</name>
    <dbReference type="NCBI Taxonomy" id="917"/>
    <lineage>
        <taxon>Bacteria</taxon>
        <taxon>Pseudomonadati</taxon>
        <taxon>Pseudomonadota</taxon>
        <taxon>Betaproteobacteria</taxon>
        <taxon>Nitrosomonadales</taxon>
        <taxon>Nitrosomonadaceae</taxon>
        <taxon>Nitrosomonas</taxon>
    </lineage>
</organism>
<protein>
    <submittedName>
        <fullName evidence="1">Uncharacterized protein</fullName>
    </submittedName>
</protein>
<dbReference type="AlphaFoldDB" id="A0A1H8AR59"/>
<dbReference type="STRING" id="917.SAMN05216326_11156"/>
<accession>A0A1H8AR59</accession>
<dbReference type="EMBL" id="FOCP01000001">
    <property type="protein sequence ID" value="SEM72308.1"/>
    <property type="molecule type" value="Genomic_DNA"/>
</dbReference>
<name>A0A1H8AR59_9PROT</name>